<evidence type="ECO:0000259" key="1">
    <source>
        <dbReference type="Pfam" id="PF06985"/>
    </source>
</evidence>
<organism evidence="2 3">
    <name type="scientific">Lepraria neglecta</name>
    <dbReference type="NCBI Taxonomy" id="209136"/>
    <lineage>
        <taxon>Eukaryota</taxon>
        <taxon>Fungi</taxon>
        <taxon>Dikarya</taxon>
        <taxon>Ascomycota</taxon>
        <taxon>Pezizomycotina</taxon>
        <taxon>Lecanoromycetes</taxon>
        <taxon>OSLEUM clade</taxon>
        <taxon>Lecanoromycetidae</taxon>
        <taxon>Lecanorales</taxon>
        <taxon>Lecanorineae</taxon>
        <taxon>Stereocaulaceae</taxon>
        <taxon>Lepraria</taxon>
    </lineage>
</organism>
<protein>
    <recommendedName>
        <fullName evidence="1">Heterokaryon incompatibility domain-containing protein</fullName>
    </recommendedName>
</protein>
<dbReference type="Pfam" id="PF06985">
    <property type="entry name" value="HET"/>
    <property type="match status" value="1"/>
</dbReference>
<keyword evidence="3" id="KW-1185">Reference proteome</keyword>
<proteinExistence type="predicted"/>
<reference evidence="2" key="1">
    <citation type="submission" date="2022-11" db="EMBL/GenBank/DDBJ databases">
        <title>Chromosomal genome sequence assembly and mating type (MAT) locus characterization of the leprose asexual lichenized fungus Lepraria neglecta (Nyl.) Erichsen.</title>
        <authorList>
            <person name="Allen J.L."/>
            <person name="Pfeffer B."/>
        </authorList>
    </citation>
    <scope>NUCLEOTIDE SEQUENCE</scope>
    <source>
        <strain evidence="2">Allen 5258</strain>
    </source>
</reference>
<feature type="domain" description="Heterokaryon incompatibility" evidence="1">
    <location>
        <begin position="104"/>
        <end position="254"/>
    </location>
</feature>
<dbReference type="InterPro" id="IPR010730">
    <property type="entry name" value="HET"/>
</dbReference>
<accession>A0AAD9Z782</accession>
<dbReference type="PANTHER" id="PTHR24148">
    <property type="entry name" value="ANKYRIN REPEAT DOMAIN-CONTAINING PROTEIN 39 HOMOLOG-RELATED"/>
    <property type="match status" value="1"/>
</dbReference>
<evidence type="ECO:0000313" key="3">
    <source>
        <dbReference type="Proteomes" id="UP001276659"/>
    </source>
</evidence>
<name>A0AAD9Z782_9LECA</name>
<dbReference type="PANTHER" id="PTHR24148:SF73">
    <property type="entry name" value="HET DOMAIN PROTEIN (AFU_ORTHOLOGUE AFUA_8G01020)"/>
    <property type="match status" value="1"/>
</dbReference>
<dbReference type="EMBL" id="JASNWA010000007">
    <property type="protein sequence ID" value="KAK3172759.1"/>
    <property type="molecule type" value="Genomic_DNA"/>
</dbReference>
<gene>
    <name evidence="2" type="ORF">OEA41_006083</name>
</gene>
<sequence length="682" mass="76780">MSQPLDTNQEEIRLIRIFPLGPGQPDSTQVECHLDTFSLANTTFTPAYKKYLIDKDLPGAWNNPRSISSRPIQGDELGDWVHIDHPRDNATAFLPKFRYEWGDFMALSYTWGEPTNGREIVVNGQPVSVTQNLEACLRVLRRKDYIKDGWQIWIDAICINQKDIIERANEVKRMREIYTKAWTPIIWLGEEAEGSKTGLNLLITLALEYASRDGINRLTRALHQNSEHFGRGAWRALNDIVCCQYWGRLWIMQEATLGRDSTPVLCGEKTLPWVYFADAFNIIINTDEVINTYIANELKDMSRSLDLIIWPNLNAVNEIRMFQNLHANRSRPNLYRLILFSRAALSTNPRDKVYGLLALMDESLTSLIKPDYSDTVENVYRSFTLDTIRATESLDALRHCELETDSAPPSWVPDLLAQNGKAALTIEDNAFAASGSSLASIQTFADPSIISCKGIIIDHLDGLGCQWTGGWSTDTVIASTSRSNPYGSFGGIREAIWKSMVACHRLPSEPLDADYSSLLATPALATVTLPEQSPVKDVVDSGVFEYCVRFLKGNADLHIGGRRMEEYYWNDINADEIDAVHLRDALMQRDRINLGRRLVTTGRGYIGMALESVVRETDVVAVLLGCSTPLILRSAQSCDNGEVRWKIVGECYLHGTMNGEAMQWGVEIQDIVLCPEEEWKST</sequence>
<dbReference type="AlphaFoldDB" id="A0AAD9Z782"/>
<dbReference type="Pfam" id="PF26639">
    <property type="entry name" value="Het-6_barrel"/>
    <property type="match status" value="1"/>
</dbReference>
<dbReference type="InterPro" id="IPR052895">
    <property type="entry name" value="HetReg/Transcr_Mod"/>
</dbReference>
<dbReference type="Proteomes" id="UP001276659">
    <property type="component" value="Unassembled WGS sequence"/>
</dbReference>
<evidence type="ECO:0000313" key="2">
    <source>
        <dbReference type="EMBL" id="KAK3172759.1"/>
    </source>
</evidence>
<comment type="caution">
    <text evidence="2">The sequence shown here is derived from an EMBL/GenBank/DDBJ whole genome shotgun (WGS) entry which is preliminary data.</text>
</comment>